<dbReference type="RefSeq" id="XP_013256093.1">
    <property type="nucleotide sequence ID" value="XM_013400639.1"/>
</dbReference>
<dbReference type="EMBL" id="AMGV01000013">
    <property type="protein sequence ID" value="KEF53503.1"/>
    <property type="molecule type" value="Genomic_DNA"/>
</dbReference>
<dbReference type="InterPro" id="IPR011008">
    <property type="entry name" value="Dimeric_a/b-barrel"/>
</dbReference>
<accession>A0A072P2J8</accession>
<evidence type="ECO:0000313" key="3">
    <source>
        <dbReference type="Proteomes" id="UP000027920"/>
    </source>
</evidence>
<gene>
    <name evidence="2" type="ORF">A1O9_10478</name>
</gene>
<dbReference type="Pfam" id="PF03992">
    <property type="entry name" value="ABM"/>
    <property type="match status" value="1"/>
</dbReference>
<dbReference type="OrthoDB" id="4268580at2759"/>
<keyword evidence="3" id="KW-1185">Reference proteome</keyword>
<dbReference type="PROSITE" id="PS51725">
    <property type="entry name" value="ABM"/>
    <property type="match status" value="1"/>
</dbReference>
<dbReference type="GeneID" id="25285382"/>
<name>A0A072P2J8_9EURO</name>
<reference evidence="2 3" key="1">
    <citation type="submission" date="2013-03" db="EMBL/GenBank/DDBJ databases">
        <title>The Genome Sequence of Exophiala aquamarina CBS 119918.</title>
        <authorList>
            <consortium name="The Broad Institute Genomics Platform"/>
            <person name="Cuomo C."/>
            <person name="de Hoog S."/>
            <person name="Gorbushina A."/>
            <person name="Walker B."/>
            <person name="Young S.K."/>
            <person name="Zeng Q."/>
            <person name="Gargeya S."/>
            <person name="Fitzgerald M."/>
            <person name="Haas B."/>
            <person name="Abouelleil A."/>
            <person name="Allen A.W."/>
            <person name="Alvarado L."/>
            <person name="Arachchi H.M."/>
            <person name="Berlin A.M."/>
            <person name="Chapman S.B."/>
            <person name="Gainer-Dewar J."/>
            <person name="Goldberg J."/>
            <person name="Griggs A."/>
            <person name="Gujja S."/>
            <person name="Hansen M."/>
            <person name="Howarth C."/>
            <person name="Imamovic A."/>
            <person name="Ireland A."/>
            <person name="Larimer J."/>
            <person name="McCowan C."/>
            <person name="Murphy C."/>
            <person name="Pearson M."/>
            <person name="Poon T.W."/>
            <person name="Priest M."/>
            <person name="Roberts A."/>
            <person name="Saif S."/>
            <person name="Shea T."/>
            <person name="Sisk P."/>
            <person name="Sykes S."/>
            <person name="Wortman J."/>
            <person name="Nusbaum C."/>
            <person name="Birren B."/>
        </authorList>
    </citation>
    <scope>NUCLEOTIDE SEQUENCE [LARGE SCALE GENOMIC DNA]</scope>
    <source>
        <strain evidence="2 3">CBS 119918</strain>
    </source>
</reference>
<protein>
    <recommendedName>
        <fullName evidence="1">ABM domain-containing protein</fullName>
    </recommendedName>
</protein>
<evidence type="ECO:0000313" key="2">
    <source>
        <dbReference type="EMBL" id="KEF53503.1"/>
    </source>
</evidence>
<dbReference type="VEuPathDB" id="FungiDB:A1O9_10478"/>
<dbReference type="Gene3D" id="3.30.70.100">
    <property type="match status" value="1"/>
</dbReference>
<comment type="caution">
    <text evidence="2">The sequence shown here is derived from an EMBL/GenBank/DDBJ whole genome shotgun (WGS) entry which is preliminary data.</text>
</comment>
<feature type="domain" description="ABM" evidence="1">
    <location>
        <begin position="30"/>
        <end position="127"/>
    </location>
</feature>
<dbReference type="HOGENOM" id="CLU_127577_0_0_1"/>
<sequence>MAETPTQKSLPGSLVSTQTQLEAYDPNTPFTFINTFILPSSDVEEAFLNQWANVARFMKTQHGLISAQLYRGCPDKDNRNNIFTMVVVWESVRAYREMLQNPELLKVHHGFPEGTEEFYVMATKVAVPGVCTA</sequence>
<evidence type="ECO:0000259" key="1">
    <source>
        <dbReference type="PROSITE" id="PS51725"/>
    </source>
</evidence>
<dbReference type="SUPFAM" id="SSF54909">
    <property type="entry name" value="Dimeric alpha+beta barrel"/>
    <property type="match status" value="1"/>
</dbReference>
<dbReference type="Proteomes" id="UP000027920">
    <property type="component" value="Unassembled WGS sequence"/>
</dbReference>
<dbReference type="AlphaFoldDB" id="A0A072P2J8"/>
<organism evidence="2 3">
    <name type="scientific">Exophiala aquamarina CBS 119918</name>
    <dbReference type="NCBI Taxonomy" id="1182545"/>
    <lineage>
        <taxon>Eukaryota</taxon>
        <taxon>Fungi</taxon>
        <taxon>Dikarya</taxon>
        <taxon>Ascomycota</taxon>
        <taxon>Pezizomycotina</taxon>
        <taxon>Eurotiomycetes</taxon>
        <taxon>Chaetothyriomycetidae</taxon>
        <taxon>Chaetothyriales</taxon>
        <taxon>Herpotrichiellaceae</taxon>
        <taxon>Exophiala</taxon>
    </lineage>
</organism>
<proteinExistence type="predicted"/>
<dbReference type="InterPro" id="IPR007138">
    <property type="entry name" value="ABM_dom"/>
</dbReference>